<name>A0A1G1W6M0_9BACT</name>
<evidence type="ECO:0000313" key="3">
    <source>
        <dbReference type="EMBL" id="OGY23299.1"/>
    </source>
</evidence>
<organism evidence="3 4">
    <name type="scientific">Candidatus Woykebacteria bacterium RBG_13_40_7b</name>
    <dbReference type="NCBI Taxonomy" id="1802594"/>
    <lineage>
        <taxon>Bacteria</taxon>
        <taxon>Candidatus Woykeibacteriota</taxon>
    </lineage>
</organism>
<feature type="transmembrane region" description="Helical" evidence="2">
    <location>
        <begin position="12"/>
        <end position="32"/>
    </location>
</feature>
<gene>
    <name evidence="3" type="ORF">A2Y57_04895</name>
</gene>
<sequence>MEEVRKDISSDHFLQGLTIGLLLGAGIFWLVSNSENKDKVLKKITGFFEGFPASSPDQSHQVSLSPKRRFIKQGKEL</sequence>
<accession>A0A1G1W6M0</accession>
<protein>
    <submittedName>
        <fullName evidence="3">Uncharacterized protein</fullName>
    </submittedName>
</protein>
<feature type="compositionally biased region" description="Polar residues" evidence="1">
    <location>
        <begin position="55"/>
        <end position="64"/>
    </location>
</feature>
<keyword evidence="2" id="KW-0812">Transmembrane</keyword>
<comment type="caution">
    <text evidence="3">The sequence shown here is derived from an EMBL/GenBank/DDBJ whole genome shotgun (WGS) entry which is preliminary data.</text>
</comment>
<keyword evidence="2" id="KW-1133">Transmembrane helix</keyword>
<feature type="compositionally biased region" description="Basic residues" evidence="1">
    <location>
        <begin position="66"/>
        <end position="77"/>
    </location>
</feature>
<keyword evidence="2" id="KW-0472">Membrane</keyword>
<evidence type="ECO:0000313" key="4">
    <source>
        <dbReference type="Proteomes" id="UP000177103"/>
    </source>
</evidence>
<reference evidence="3 4" key="1">
    <citation type="journal article" date="2016" name="Nat. Commun.">
        <title>Thousands of microbial genomes shed light on interconnected biogeochemical processes in an aquifer system.</title>
        <authorList>
            <person name="Anantharaman K."/>
            <person name="Brown C.T."/>
            <person name="Hug L.A."/>
            <person name="Sharon I."/>
            <person name="Castelle C.J."/>
            <person name="Probst A.J."/>
            <person name="Thomas B.C."/>
            <person name="Singh A."/>
            <person name="Wilkins M.J."/>
            <person name="Karaoz U."/>
            <person name="Brodie E.L."/>
            <person name="Williams K.H."/>
            <person name="Hubbard S.S."/>
            <person name="Banfield J.F."/>
        </authorList>
    </citation>
    <scope>NUCLEOTIDE SEQUENCE [LARGE SCALE GENOMIC DNA]</scope>
</reference>
<evidence type="ECO:0000256" key="1">
    <source>
        <dbReference type="SAM" id="MobiDB-lite"/>
    </source>
</evidence>
<evidence type="ECO:0000256" key="2">
    <source>
        <dbReference type="SAM" id="Phobius"/>
    </source>
</evidence>
<proteinExistence type="predicted"/>
<feature type="region of interest" description="Disordered" evidence="1">
    <location>
        <begin position="53"/>
        <end position="77"/>
    </location>
</feature>
<dbReference type="EMBL" id="MHCQ01000044">
    <property type="protein sequence ID" value="OGY23299.1"/>
    <property type="molecule type" value="Genomic_DNA"/>
</dbReference>
<dbReference type="AlphaFoldDB" id="A0A1G1W6M0"/>
<dbReference type="Proteomes" id="UP000177103">
    <property type="component" value="Unassembled WGS sequence"/>
</dbReference>